<feature type="region of interest" description="Disordered" evidence="1">
    <location>
        <begin position="381"/>
        <end position="400"/>
    </location>
</feature>
<evidence type="ECO:0000256" key="1">
    <source>
        <dbReference type="SAM" id="MobiDB-lite"/>
    </source>
</evidence>
<dbReference type="Proteomes" id="UP001140172">
    <property type="component" value="Unassembled WGS sequence"/>
</dbReference>
<feature type="compositionally biased region" description="Acidic residues" evidence="1">
    <location>
        <begin position="387"/>
        <end position="399"/>
    </location>
</feature>
<comment type="caution">
    <text evidence="3">The sequence shown here is derived from an EMBL/GenBank/DDBJ whole genome shotgun (WGS) entry which is preliminary data.</text>
</comment>
<keyword evidence="2" id="KW-0472">Membrane</keyword>
<sequence>MEIFPEVVTKTRAAVAATVSTAGSTPDVWQQLQDWRIGAPLTRLVNYIVALPELWDPVPTTHPAGISDTAVSANQGGSTSSVAPQVVSEGTQLFGLFVSRYFLLAMLIGFIISRIHVLVHRQRVRPLGILARVAVYMPTHLLLLRTLAVICTALDREDQSSKRTLPWMHDPIEHVAKFARGHSWIGVGSSNADPGHALWLSFATTCLFDCVDVFVARLEGSPCAPYEYIGGLIERTSLYYFYGGSLRIQELALLNVLEKLLLSHMLIMVTNGWQWRLVPTGTASLLMLHHFVFSMRNYAGSQAMYPFVQVLSMLLLGMSLLIVLTTVSIRWLAHTVDRLGIKPRRSVAALVGESGMAGGSTGVVAVYSRNGVFQGIRSSASTNTGELDNDEDGDGDNDSLYELTRDSGLPLFPDLRRDFSVEILDLAGACLQQYSNQIRSSGFSRQCGAMRLPLKTALDEYIDKTVSRMESSDAANKSVAEHWTAASRPGRSGLSVLIDDEPSVLTPVQNSAADFSAAIRDTRIDSIRRLSVSAWALCIAIGYRTLDRKMSPRDVDIVHANPS</sequence>
<evidence type="ECO:0000256" key="2">
    <source>
        <dbReference type="SAM" id="Phobius"/>
    </source>
</evidence>
<evidence type="ECO:0000313" key="3">
    <source>
        <dbReference type="EMBL" id="KAJ2779508.1"/>
    </source>
</evidence>
<dbReference type="OrthoDB" id="66726at2759"/>
<proteinExistence type="predicted"/>
<evidence type="ECO:0000313" key="4">
    <source>
        <dbReference type="Proteomes" id="UP001140172"/>
    </source>
</evidence>
<gene>
    <name evidence="3" type="ORF">GGI15_003849</name>
</gene>
<feature type="transmembrane region" description="Helical" evidence="2">
    <location>
        <begin position="313"/>
        <end position="333"/>
    </location>
</feature>
<protein>
    <submittedName>
        <fullName evidence="3">Uncharacterized protein</fullName>
    </submittedName>
</protein>
<dbReference type="EMBL" id="JANBUM010000295">
    <property type="protein sequence ID" value="KAJ2779508.1"/>
    <property type="molecule type" value="Genomic_DNA"/>
</dbReference>
<accession>A0A9W8LHK4</accession>
<keyword evidence="2" id="KW-1133">Transmembrane helix</keyword>
<organism evidence="3 4">
    <name type="scientific">Coemansia interrupta</name>
    <dbReference type="NCBI Taxonomy" id="1126814"/>
    <lineage>
        <taxon>Eukaryota</taxon>
        <taxon>Fungi</taxon>
        <taxon>Fungi incertae sedis</taxon>
        <taxon>Zoopagomycota</taxon>
        <taxon>Kickxellomycotina</taxon>
        <taxon>Kickxellomycetes</taxon>
        <taxon>Kickxellales</taxon>
        <taxon>Kickxellaceae</taxon>
        <taxon>Coemansia</taxon>
    </lineage>
</organism>
<feature type="transmembrane region" description="Helical" evidence="2">
    <location>
        <begin position="275"/>
        <end position="293"/>
    </location>
</feature>
<keyword evidence="2" id="KW-0812">Transmembrane</keyword>
<feature type="transmembrane region" description="Helical" evidence="2">
    <location>
        <begin position="93"/>
        <end position="113"/>
    </location>
</feature>
<dbReference type="AlphaFoldDB" id="A0A9W8LHK4"/>
<reference evidence="3" key="1">
    <citation type="submission" date="2022-07" db="EMBL/GenBank/DDBJ databases">
        <title>Phylogenomic reconstructions and comparative analyses of Kickxellomycotina fungi.</title>
        <authorList>
            <person name="Reynolds N.K."/>
            <person name="Stajich J.E."/>
            <person name="Barry K."/>
            <person name="Grigoriev I.V."/>
            <person name="Crous P."/>
            <person name="Smith M.E."/>
        </authorList>
    </citation>
    <scope>NUCLEOTIDE SEQUENCE</scope>
    <source>
        <strain evidence="3">BCRC 34489</strain>
    </source>
</reference>
<feature type="non-terminal residue" evidence="3">
    <location>
        <position position="563"/>
    </location>
</feature>
<keyword evidence="4" id="KW-1185">Reference proteome</keyword>
<name>A0A9W8LHK4_9FUNG</name>